<dbReference type="EMBL" id="NBVN01000001">
    <property type="protein sequence ID" value="PUA33848.1"/>
    <property type="molecule type" value="Genomic_DNA"/>
</dbReference>
<evidence type="ECO:0008006" key="3">
    <source>
        <dbReference type="Google" id="ProtNLM"/>
    </source>
</evidence>
<proteinExistence type="predicted"/>
<name>A0A2R7Y8H8_9CREN</name>
<reference evidence="1 2" key="1">
    <citation type="journal article" date="2018" name="Syst. Appl. Microbiol.">
        <title>A new symbiotic nanoarchaeote (Candidatus Nanoclepta minutus) and its host (Zestosphaera tikiterensis gen. nov., sp. nov.) from a New Zealand hot spring.</title>
        <authorList>
            <person name="St John E."/>
            <person name="Liu Y."/>
            <person name="Podar M."/>
            <person name="Stott M.B."/>
            <person name="Meneghin J."/>
            <person name="Chen Z."/>
            <person name="Lagutin K."/>
            <person name="Mitchell K."/>
            <person name="Reysenbach A.L."/>
        </authorList>
    </citation>
    <scope>NUCLEOTIDE SEQUENCE [LARGE SCALE GENOMIC DNA]</scope>
    <source>
        <strain evidence="1">NZ3</strain>
    </source>
</reference>
<evidence type="ECO:0000313" key="2">
    <source>
        <dbReference type="Proteomes" id="UP000244093"/>
    </source>
</evidence>
<protein>
    <recommendedName>
        <fullName evidence="3">DUF4129 domain-containing protein</fullName>
    </recommendedName>
</protein>
<evidence type="ECO:0000313" key="1">
    <source>
        <dbReference type="EMBL" id="PUA33848.1"/>
    </source>
</evidence>
<accession>A0A2R7Y8H8</accession>
<dbReference type="Proteomes" id="UP000244093">
    <property type="component" value="Unassembled WGS sequence"/>
</dbReference>
<dbReference type="AlphaFoldDB" id="A0A2R7Y8H8"/>
<comment type="caution">
    <text evidence="1">The sequence shown here is derived from an EMBL/GenBank/DDBJ whole genome shotgun (WGS) entry which is preliminary data.</text>
</comment>
<sequence>MKRYVTLAVLILVLTVFFTLTPTYSEEYRFDSGPLTIMLINALSEMYVGNYESVISTADAALNVKVPQDLSYQHVKVWSLIKELNILLNTSANGLNVTTELIYRVYRLKMEAESLIPTYGRGLVSRVVNPQTRAELSKAMEQSLSGLSLKLERLINEALKRVNTTSLRVVLESVDEVWAGETIPLSVYLPQEIYVENVHILLKTSAAVVNASTISVGKHVDKLTINVTLPSTESRIYSDVENRLTVEVALTGSLNGLEFYAIVKKPILVKAEKPPINFRMPSSIKPGSNLSLTIESEAEVPLTIKVEVLKAGGEFTNVSETLTVFAGVRTYVLNTSALEEGNYALVAEVLPKGRYLPLKNVLTFTISGLTPKVFVGLPQVVVGPPFTAPLYLRLGRELNESRVVVRSGVRVLLEARVSSNTLNSINIPLDGVFLAGLSSVTVEVIPSDPQYSTASISLSVYSINFVTALTLLTTSLLLINASTQGLITYFEGVSKTLRGLGLRGGGLVVESFTTMYRSLIAFLSRYVEPPTISETLREYYFRASKTLGAVSSSLWRFILVYEQYLYSRSKPELRNLKKAYEEILRWFK</sequence>
<gene>
    <name evidence="1" type="ORF">B7O98_00035</name>
</gene>
<organism evidence="1 2">
    <name type="scientific">Zestosphaera tikiterensis</name>
    <dbReference type="NCBI Taxonomy" id="1973259"/>
    <lineage>
        <taxon>Archaea</taxon>
        <taxon>Thermoproteota</taxon>
        <taxon>Thermoprotei</taxon>
        <taxon>Desulfurococcales</taxon>
        <taxon>Desulfurococcaceae</taxon>
        <taxon>Zestosphaera</taxon>
    </lineage>
</organism>